<dbReference type="SUPFAM" id="SSF81383">
    <property type="entry name" value="F-box domain"/>
    <property type="match status" value="1"/>
</dbReference>
<dbReference type="PROSITE" id="PS50181">
    <property type="entry name" value="FBOX"/>
    <property type="match status" value="1"/>
</dbReference>
<gene>
    <name evidence="2" type="ORF">O6P43_003453</name>
</gene>
<dbReference type="InterPro" id="IPR050796">
    <property type="entry name" value="SCF_F-box_component"/>
</dbReference>
<dbReference type="NCBIfam" id="TIGR01640">
    <property type="entry name" value="F_box_assoc_1"/>
    <property type="match status" value="1"/>
</dbReference>
<dbReference type="Pfam" id="PF00646">
    <property type="entry name" value="F-box"/>
    <property type="match status" value="1"/>
</dbReference>
<dbReference type="KEGG" id="qsa:O6P43_003453"/>
<organism evidence="2 3">
    <name type="scientific">Quillaja saponaria</name>
    <name type="common">Soap bark tree</name>
    <dbReference type="NCBI Taxonomy" id="32244"/>
    <lineage>
        <taxon>Eukaryota</taxon>
        <taxon>Viridiplantae</taxon>
        <taxon>Streptophyta</taxon>
        <taxon>Embryophyta</taxon>
        <taxon>Tracheophyta</taxon>
        <taxon>Spermatophyta</taxon>
        <taxon>Magnoliopsida</taxon>
        <taxon>eudicotyledons</taxon>
        <taxon>Gunneridae</taxon>
        <taxon>Pentapetalae</taxon>
        <taxon>rosids</taxon>
        <taxon>fabids</taxon>
        <taxon>Fabales</taxon>
        <taxon>Quillajaceae</taxon>
        <taxon>Quillaja</taxon>
    </lineage>
</organism>
<evidence type="ECO:0000313" key="3">
    <source>
        <dbReference type="Proteomes" id="UP001163823"/>
    </source>
</evidence>
<dbReference type="PANTHER" id="PTHR31672:SF13">
    <property type="entry name" value="F-BOX PROTEIN CPR30-LIKE"/>
    <property type="match status" value="1"/>
</dbReference>
<dbReference type="InterPro" id="IPR036047">
    <property type="entry name" value="F-box-like_dom_sf"/>
</dbReference>
<protein>
    <submittedName>
        <fullName evidence="2">F-box family protein</fullName>
    </submittedName>
</protein>
<dbReference type="InterPro" id="IPR001810">
    <property type="entry name" value="F-box_dom"/>
</dbReference>
<dbReference type="PANTHER" id="PTHR31672">
    <property type="entry name" value="BNACNNG10540D PROTEIN"/>
    <property type="match status" value="1"/>
</dbReference>
<comment type="caution">
    <text evidence="2">The sequence shown here is derived from an EMBL/GenBank/DDBJ whole genome shotgun (WGS) entry which is preliminary data.</text>
</comment>
<reference evidence="2" key="1">
    <citation type="journal article" date="2023" name="Science">
        <title>Elucidation of the pathway for biosynthesis of saponin adjuvants from the soapbark tree.</title>
        <authorList>
            <person name="Reed J."/>
            <person name="Orme A."/>
            <person name="El-Demerdash A."/>
            <person name="Owen C."/>
            <person name="Martin L.B.B."/>
            <person name="Misra R.C."/>
            <person name="Kikuchi S."/>
            <person name="Rejzek M."/>
            <person name="Martin A.C."/>
            <person name="Harkess A."/>
            <person name="Leebens-Mack J."/>
            <person name="Louveau T."/>
            <person name="Stephenson M.J."/>
            <person name="Osbourn A."/>
        </authorList>
    </citation>
    <scope>NUCLEOTIDE SEQUENCE</scope>
    <source>
        <strain evidence="2">S10</strain>
    </source>
</reference>
<accession>A0AAD7QEU7</accession>
<dbReference type="InterPro" id="IPR017451">
    <property type="entry name" value="F-box-assoc_interact_dom"/>
</dbReference>
<proteinExistence type="predicted"/>
<dbReference type="Proteomes" id="UP001163823">
    <property type="component" value="Chromosome 2"/>
</dbReference>
<sequence>MGEFLAKKVCKKTFLQFPQDIVEEIFLKLPVKSLIRFRCLSKQCHAFIFEPGFSRLHYRKSREDTHGNKVFVSDCKKLCCINGEAIFKNGVIADDDFAAIDVKFITSNLVHRLNSCEGLVSVYTDSHIHLWNPLTGHYKRLPEFTQGCYFSSCFGFGYDYSRDDYMIVGPVLPLEGQEHLDKQSRKIIPFLVFSLRANSWRTLNLGFTWDDMEFLAFDGKFLNGAIHWLVLNKRLHPEPPGSEKRSRLIVSFDLASEKIHDILQLPPHDPHVIKFGILEGCLCVWIDDPYWNYHVWIMKEYKEVASWTKVAVVHRSMQLFRRPWLTPMYLLENGEALVLIYEGKLSIYNLRERKIRTIFNSNNNSCFLVTRHVERLFPFLYFEGLDCEIS</sequence>
<keyword evidence="3" id="KW-1185">Reference proteome</keyword>
<feature type="domain" description="F-box" evidence="1">
    <location>
        <begin position="11"/>
        <end position="61"/>
    </location>
</feature>
<name>A0AAD7QEU7_QUISA</name>
<dbReference type="AlphaFoldDB" id="A0AAD7QEU7"/>
<evidence type="ECO:0000313" key="2">
    <source>
        <dbReference type="EMBL" id="KAJ7980143.1"/>
    </source>
</evidence>
<dbReference type="SMART" id="SM00256">
    <property type="entry name" value="FBOX"/>
    <property type="match status" value="1"/>
</dbReference>
<dbReference type="InterPro" id="IPR006527">
    <property type="entry name" value="F-box-assoc_dom_typ1"/>
</dbReference>
<dbReference type="EMBL" id="JARAOO010000002">
    <property type="protein sequence ID" value="KAJ7980143.1"/>
    <property type="molecule type" value="Genomic_DNA"/>
</dbReference>
<evidence type="ECO:0000259" key="1">
    <source>
        <dbReference type="PROSITE" id="PS50181"/>
    </source>
</evidence>
<dbReference type="Pfam" id="PF07734">
    <property type="entry name" value="FBA_1"/>
    <property type="match status" value="1"/>
</dbReference>